<keyword evidence="3 7" id="KW-0812">Transmembrane</keyword>
<gene>
    <name evidence="10" type="ORF">JRQ81_000566</name>
</gene>
<reference evidence="10" key="1">
    <citation type="journal article" date="2023" name="DNA Res.">
        <title>Chromosome-level genome assembly of Phrynocephalus forsythii using third-generation DNA sequencing and Hi-C analysis.</title>
        <authorList>
            <person name="Qi Y."/>
            <person name="Zhao W."/>
            <person name="Zhao Y."/>
            <person name="Niu C."/>
            <person name="Cao S."/>
            <person name="Zhang Y."/>
        </authorList>
    </citation>
    <scope>NUCLEOTIDE SEQUENCE</scope>
    <source>
        <tissue evidence="10">Muscle</tissue>
    </source>
</reference>
<evidence type="ECO:0000256" key="4">
    <source>
        <dbReference type="ARBA" id="ARBA00022989"/>
    </source>
</evidence>
<feature type="transmembrane region" description="Helical" evidence="8">
    <location>
        <begin position="72"/>
        <end position="94"/>
    </location>
</feature>
<dbReference type="InterPro" id="IPR008253">
    <property type="entry name" value="Marvel"/>
</dbReference>
<evidence type="ECO:0000256" key="8">
    <source>
        <dbReference type="SAM" id="Phobius"/>
    </source>
</evidence>
<evidence type="ECO:0000256" key="7">
    <source>
        <dbReference type="PROSITE-ProRule" id="PRU00581"/>
    </source>
</evidence>
<dbReference type="OrthoDB" id="10006326at2759"/>
<proteinExistence type="inferred from homology"/>
<protein>
    <recommendedName>
        <fullName evidence="9">MARVEL domain-containing protein</fullName>
    </recommendedName>
</protein>
<dbReference type="EMBL" id="JAPFRF010000001">
    <property type="protein sequence ID" value="KAJ7344616.1"/>
    <property type="molecule type" value="Genomic_DNA"/>
</dbReference>
<evidence type="ECO:0000313" key="11">
    <source>
        <dbReference type="Proteomes" id="UP001142489"/>
    </source>
</evidence>
<name>A0A9Q0Y6U8_9SAUR</name>
<dbReference type="InterPro" id="IPR001285">
    <property type="entry name" value="Synaptophysin/porin"/>
</dbReference>
<dbReference type="GO" id="GO:0030672">
    <property type="term" value="C:synaptic vesicle membrane"/>
    <property type="evidence" value="ECO:0007669"/>
    <property type="project" value="TreeGrafter"/>
</dbReference>
<evidence type="ECO:0000313" key="10">
    <source>
        <dbReference type="EMBL" id="KAJ7344616.1"/>
    </source>
</evidence>
<evidence type="ECO:0000256" key="1">
    <source>
        <dbReference type="ARBA" id="ARBA00004141"/>
    </source>
</evidence>
<evidence type="ECO:0000259" key="9">
    <source>
        <dbReference type="PROSITE" id="PS51225"/>
    </source>
</evidence>
<accession>A0A9Q0Y6U8</accession>
<dbReference type="PANTHER" id="PTHR10306">
    <property type="entry name" value="SYNAPTOPHYSIN"/>
    <property type="match status" value="1"/>
</dbReference>
<dbReference type="PRINTS" id="PR00220">
    <property type="entry name" value="SYNAPTOPHYSN"/>
</dbReference>
<dbReference type="Proteomes" id="UP001142489">
    <property type="component" value="Unassembled WGS sequence"/>
</dbReference>
<feature type="transmembrane region" description="Helical" evidence="8">
    <location>
        <begin position="12"/>
        <end position="33"/>
    </location>
</feature>
<comment type="caution">
    <text evidence="10">The sequence shown here is derived from an EMBL/GenBank/DDBJ whole genome shotgun (WGS) entry which is preliminary data.</text>
</comment>
<dbReference type="PROSITE" id="PS51225">
    <property type="entry name" value="MARVEL"/>
    <property type="match status" value="1"/>
</dbReference>
<keyword evidence="6" id="KW-0325">Glycoprotein</keyword>
<keyword evidence="11" id="KW-1185">Reference proteome</keyword>
<evidence type="ECO:0000256" key="6">
    <source>
        <dbReference type="ARBA" id="ARBA00023180"/>
    </source>
</evidence>
<dbReference type="PANTHER" id="PTHR10306:SF9">
    <property type="entry name" value="SYNAPTOPHYSIN-LIKE PROTEIN 1"/>
    <property type="match status" value="1"/>
</dbReference>
<feature type="domain" description="MARVEL" evidence="9">
    <location>
        <begin position="1"/>
        <end position="98"/>
    </location>
</feature>
<sequence length="118" mass="12815">MHIYRSGDILPVIDYVITVSAAFLWLVSSATWAKALGDIKISTGPPIVEEIFACKMPGSSCVFDSVTSMGRLNVSVIFGLLNMVLWGGNAWFVYKETNLYISSSNYPKSGLYPPASGI</sequence>
<dbReference type="AlphaFoldDB" id="A0A9Q0Y6U8"/>
<keyword evidence="5 7" id="KW-0472">Membrane</keyword>
<organism evidence="10 11">
    <name type="scientific">Phrynocephalus forsythii</name>
    <dbReference type="NCBI Taxonomy" id="171643"/>
    <lineage>
        <taxon>Eukaryota</taxon>
        <taxon>Metazoa</taxon>
        <taxon>Chordata</taxon>
        <taxon>Craniata</taxon>
        <taxon>Vertebrata</taxon>
        <taxon>Euteleostomi</taxon>
        <taxon>Lepidosauria</taxon>
        <taxon>Squamata</taxon>
        <taxon>Bifurcata</taxon>
        <taxon>Unidentata</taxon>
        <taxon>Episquamata</taxon>
        <taxon>Toxicofera</taxon>
        <taxon>Iguania</taxon>
        <taxon>Acrodonta</taxon>
        <taxon>Agamidae</taxon>
        <taxon>Agaminae</taxon>
        <taxon>Phrynocephalus</taxon>
    </lineage>
</organism>
<evidence type="ECO:0000256" key="5">
    <source>
        <dbReference type="ARBA" id="ARBA00023136"/>
    </source>
</evidence>
<comment type="similarity">
    <text evidence="2">Belongs to the synaptophysin/synaptobrevin family.</text>
</comment>
<dbReference type="Pfam" id="PF01284">
    <property type="entry name" value="MARVEL"/>
    <property type="match status" value="1"/>
</dbReference>
<evidence type="ECO:0000256" key="2">
    <source>
        <dbReference type="ARBA" id="ARBA00006476"/>
    </source>
</evidence>
<keyword evidence="4 8" id="KW-1133">Transmembrane helix</keyword>
<comment type="subcellular location">
    <subcellularLocation>
        <location evidence="1">Membrane</location>
        <topology evidence="1">Multi-pass membrane protein</topology>
    </subcellularLocation>
</comment>
<evidence type="ECO:0000256" key="3">
    <source>
        <dbReference type="ARBA" id="ARBA00022692"/>
    </source>
</evidence>